<dbReference type="Proteomes" id="UP000279962">
    <property type="component" value="Chromosome"/>
</dbReference>
<evidence type="ECO:0000256" key="4">
    <source>
        <dbReference type="ARBA" id="ARBA00022475"/>
    </source>
</evidence>
<dbReference type="KEGG" id="awu:BEN71_06545"/>
<comment type="similarity">
    <text evidence="2">Belongs to the AzlC family.</text>
</comment>
<dbReference type="PANTHER" id="PTHR34979:SF1">
    <property type="entry name" value="INNER MEMBRANE PROTEIN YGAZ"/>
    <property type="match status" value="1"/>
</dbReference>
<dbReference type="RefSeq" id="WP_068973944.1">
    <property type="nucleotide sequence ID" value="NZ_CP031716.1"/>
</dbReference>
<dbReference type="AlphaFoldDB" id="A0A385C3X0"/>
<reference evidence="8 9" key="1">
    <citation type="submission" date="2018-10" db="EMBL/GenBank/DDBJ databases">
        <title>The complete genome of Acinetobacter wuhouensis strain WCHAW010062.</title>
        <authorList>
            <person name="Hu Y."/>
            <person name="Long H."/>
            <person name="Feng Y."/>
            <person name="Zong Z."/>
        </authorList>
    </citation>
    <scope>NUCLEOTIDE SEQUENCE [LARGE SCALE GENOMIC DNA]</scope>
    <source>
        <strain evidence="8 9">WCHAW010062</strain>
    </source>
</reference>
<dbReference type="EMBL" id="CP033133">
    <property type="protein sequence ID" value="AYO53821.1"/>
    <property type="molecule type" value="Genomic_DNA"/>
</dbReference>
<name>A0A385C3X0_9GAMM</name>
<accession>A0A385C3X0</accession>
<keyword evidence="4" id="KW-1003">Cell membrane</keyword>
<dbReference type="GO" id="GO:1903785">
    <property type="term" value="P:L-valine transmembrane transport"/>
    <property type="evidence" value="ECO:0007669"/>
    <property type="project" value="TreeGrafter"/>
</dbReference>
<dbReference type="Pfam" id="PF03591">
    <property type="entry name" value="AzlC"/>
    <property type="match status" value="1"/>
</dbReference>
<sequence length="248" mass="26867">MSSPSEPCCIEAQSQSILNKKAFFQGVFDILPLSIAVLPWGILAGSMAINAGLSFAQAFAMSAVVFAGAAQLVSLGLVMADASVWTILITIFFLTSQHLIYALNFRKDVVQFPLKQRLGIGFLLTDELFAVGIGENKQRTFAYLFGAGLCFYLAWCLFSLLGILLAQSIPNLENLHLDFSIVAVFILIIVPMIKNRATLVGVICTLIFACIFKYFQFEGGLVLSGILGMLSAMYTAKIIGTVNKGAQK</sequence>
<evidence type="ECO:0000256" key="6">
    <source>
        <dbReference type="ARBA" id="ARBA00022989"/>
    </source>
</evidence>
<comment type="subcellular location">
    <subcellularLocation>
        <location evidence="1">Cell membrane</location>
        <topology evidence="1">Multi-pass membrane protein</topology>
    </subcellularLocation>
</comment>
<gene>
    <name evidence="8" type="ORF">CDG68_09345</name>
</gene>
<evidence type="ECO:0000313" key="8">
    <source>
        <dbReference type="EMBL" id="AYO53821.1"/>
    </source>
</evidence>
<proteinExistence type="inferred from homology"/>
<dbReference type="PANTHER" id="PTHR34979">
    <property type="entry name" value="INNER MEMBRANE PROTEIN YGAZ"/>
    <property type="match status" value="1"/>
</dbReference>
<protein>
    <submittedName>
        <fullName evidence="8">Branched-chain amino acid ABC transporter permease</fullName>
    </submittedName>
</protein>
<dbReference type="STRING" id="1879050.GCA_001696605_01321"/>
<evidence type="ECO:0000256" key="2">
    <source>
        <dbReference type="ARBA" id="ARBA00010735"/>
    </source>
</evidence>
<keyword evidence="6" id="KW-1133">Transmembrane helix</keyword>
<evidence type="ECO:0000256" key="3">
    <source>
        <dbReference type="ARBA" id="ARBA00022448"/>
    </source>
</evidence>
<organism evidence="8 9">
    <name type="scientific">Acinetobacter wuhouensis</name>
    <dbReference type="NCBI Taxonomy" id="1879050"/>
    <lineage>
        <taxon>Bacteria</taxon>
        <taxon>Pseudomonadati</taxon>
        <taxon>Pseudomonadota</taxon>
        <taxon>Gammaproteobacteria</taxon>
        <taxon>Moraxellales</taxon>
        <taxon>Moraxellaceae</taxon>
        <taxon>Acinetobacter</taxon>
    </lineage>
</organism>
<evidence type="ECO:0000256" key="5">
    <source>
        <dbReference type="ARBA" id="ARBA00022692"/>
    </source>
</evidence>
<dbReference type="OrthoDB" id="3177005at2"/>
<keyword evidence="3" id="KW-0813">Transport</keyword>
<evidence type="ECO:0000313" key="9">
    <source>
        <dbReference type="Proteomes" id="UP000279962"/>
    </source>
</evidence>
<dbReference type="InterPro" id="IPR011606">
    <property type="entry name" value="Brnchd-chn_aa_trnsp_permease"/>
</dbReference>
<evidence type="ECO:0000256" key="7">
    <source>
        <dbReference type="ARBA" id="ARBA00023136"/>
    </source>
</evidence>
<dbReference type="GO" id="GO:0005886">
    <property type="term" value="C:plasma membrane"/>
    <property type="evidence" value="ECO:0007669"/>
    <property type="project" value="UniProtKB-SubCell"/>
</dbReference>
<keyword evidence="7" id="KW-0472">Membrane</keyword>
<keyword evidence="5" id="KW-0812">Transmembrane</keyword>
<evidence type="ECO:0000256" key="1">
    <source>
        <dbReference type="ARBA" id="ARBA00004651"/>
    </source>
</evidence>